<protein>
    <submittedName>
        <fullName evidence="1">Uncharacterized protein</fullName>
    </submittedName>
</protein>
<dbReference type="AlphaFoldDB" id="A0A951U617"/>
<gene>
    <name evidence="1" type="ORF">KME07_18540</name>
</gene>
<accession>A0A951U617</accession>
<dbReference type="EMBL" id="JAHHHV010000076">
    <property type="protein sequence ID" value="MBW4467429.1"/>
    <property type="molecule type" value="Genomic_DNA"/>
</dbReference>
<name>A0A951U617_9CYAN</name>
<dbReference type="Proteomes" id="UP000707356">
    <property type="component" value="Unassembled WGS sequence"/>
</dbReference>
<organism evidence="1 2">
    <name type="scientific">Pegethrix bostrychoides GSE-TBD4-15B</name>
    <dbReference type="NCBI Taxonomy" id="2839662"/>
    <lineage>
        <taxon>Bacteria</taxon>
        <taxon>Bacillati</taxon>
        <taxon>Cyanobacteriota</taxon>
        <taxon>Cyanophyceae</taxon>
        <taxon>Oculatellales</taxon>
        <taxon>Oculatellaceae</taxon>
        <taxon>Pegethrix</taxon>
    </lineage>
</organism>
<evidence type="ECO:0000313" key="2">
    <source>
        <dbReference type="Proteomes" id="UP000707356"/>
    </source>
</evidence>
<proteinExistence type="predicted"/>
<reference evidence="1" key="1">
    <citation type="submission" date="2021-05" db="EMBL/GenBank/DDBJ databases">
        <authorList>
            <person name="Pietrasiak N."/>
            <person name="Ward R."/>
            <person name="Stajich J.E."/>
            <person name="Kurbessoian T."/>
        </authorList>
    </citation>
    <scope>NUCLEOTIDE SEQUENCE</scope>
    <source>
        <strain evidence="1">GSE-TBD4-15B</strain>
    </source>
</reference>
<reference evidence="1" key="2">
    <citation type="journal article" date="2022" name="Microbiol. Resour. Announc.">
        <title>Metagenome Sequencing to Explore Phylogenomics of Terrestrial Cyanobacteria.</title>
        <authorList>
            <person name="Ward R.D."/>
            <person name="Stajich J.E."/>
            <person name="Johansen J.R."/>
            <person name="Huntemann M."/>
            <person name="Clum A."/>
            <person name="Foster B."/>
            <person name="Foster B."/>
            <person name="Roux S."/>
            <person name="Palaniappan K."/>
            <person name="Varghese N."/>
            <person name="Mukherjee S."/>
            <person name="Reddy T.B.K."/>
            <person name="Daum C."/>
            <person name="Copeland A."/>
            <person name="Chen I.A."/>
            <person name="Ivanova N.N."/>
            <person name="Kyrpides N.C."/>
            <person name="Shapiro N."/>
            <person name="Eloe-Fadrosh E.A."/>
            <person name="Pietrasiak N."/>
        </authorList>
    </citation>
    <scope>NUCLEOTIDE SEQUENCE</scope>
    <source>
        <strain evidence="1">GSE-TBD4-15B</strain>
    </source>
</reference>
<comment type="caution">
    <text evidence="1">The sequence shown here is derived from an EMBL/GenBank/DDBJ whole genome shotgun (WGS) entry which is preliminary data.</text>
</comment>
<evidence type="ECO:0000313" key="1">
    <source>
        <dbReference type="EMBL" id="MBW4467429.1"/>
    </source>
</evidence>
<sequence>MSRSRQTPVQLVAAEHGFKIVTEIEFQTDREPAFEIRSKQGFFCQGIPVVGYSLQPISVELEASRESVDSASVSA</sequence>